<evidence type="ECO:0000256" key="1">
    <source>
        <dbReference type="ARBA" id="ARBA00022801"/>
    </source>
</evidence>
<dbReference type="PANTHER" id="PTHR43519:SF1">
    <property type="entry name" value="ATP-DEPENDENT RNA HELICASE HRPB"/>
    <property type="match status" value="1"/>
</dbReference>
<keyword evidence="2" id="KW-0347">Helicase</keyword>
<dbReference type="OrthoDB" id="10253254at2759"/>
<keyword evidence="2" id="KW-0547">Nucleotide-binding</keyword>
<dbReference type="GO" id="GO:0016787">
    <property type="term" value="F:hydrolase activity"/>
    <property type="evidence" value="ECO:0007669"/>
    <property type="project" value="UniProtKB-KW"/>
</dbReference>
<dbReference type="EMBL" id="KZ996309">
    <property type="protein sequence ID" value="RKO89064.1"/>
    <property type="molecule type" value="Genomic_DNA"/>
</dbReference>
<reference evidence="4" key="1">
    <citation type="journal article" date="2018" name="Nat. Microbiol.">
        <title>Leveraging single-cell genomics to expand the fungal tree of life.</title>
        <authorList>
            <person name="Ahrendt S.R."/>
            <person name="Quandt C.A."/>
            <person name="Ciobanu D."/>
            <person name="Clum A."/>
            <person name="Salamov A."/>
            <person name="Andreopoulos B."/>
            <person name="Cheng J.F."/>
            <person name="Woyke T."/>
            <person name="Pelin A."/>
            <person name="Henrissat B."/>
            <person name="Reynolds N.K."/>
            <person name="Benny G.L."/>
            <person name="Smith M.E."/>
            <person name="James T.Y."/>
            <person name="Grigoriev I.V."/>
        </authorList>
    </citation>
    <scope>NUCLEOTIDE SEQUENCE [LARGE SCALE GENOMIC DNA]</scope>
</reference>
<dbReference type="Gene3D" id="3.40.50.300">
    <property type="entry name" value="P-loop containing nucleotide triphosphate hydrolases"/>
    <property type="match status" value="1"/>
</dbReference>
<dbReference type="Proteomes" id="UP000269721">
    <property type="component" value="Unassembled WGS sequence"/>
</dbReference>
<keyword evidence="2" id="KW-0067">ATP-binding</keyword>
<sequence>MGILTNSLVGAPALLDASCVCVDEAHERSLEADLGLALLKNATKLNPNLHLVVMSADFDADRIASYFGGCHVVRVPGRSHPIEIRYAGEDADPLKQVERAVDKCVALIGISVLCYRYR</sequence>
<keyword evidence="1" id="KW-0378">Hydrolase</keyword>
<evidence type="ECO:0000256" key="2">
    <source>
        <dbReference type="ARBA" id="ARBA00022806"/>
    </source>
</evidence>
<gene>
    <name evidence="3" type="ORF">BDK51DRAFT_15866</name>
</gene>
<proteinExistence type="predicted"/>
<keyword evidence="4" id="KW-1185">Reference proteome</keyword>
<evidence type="ECO:0000313" key="3">
    <source>
        <dbReference type="EMBL" id="RKO89064.1"/>
    </source>
</evidence>
<dbReference type="AlphaFoldDB" id="A0A4P9W9I4"/>
<dbReference type="PANTHER" id="PTHR43519">
    <property type="entry name" value="ATP-DEPENDENT RNA HELICASE HRPB"/>
    <property type="match status" value="1"/>
</dbReference>
<organism evidence="3 4">
    <name type="scientific">Blyttiomyces helicus</name>
    <dbReference type="NCBI Taxonomy" id="388810"/>
    <lineage>
        <taxon>Eukaryota</taxon>
        <taxon>Fungi</taxon>
        <taxon>Fungi incertae sedis</taxon>
        <taxon>Chytridiomycota</taxon>
        <taxon>Chytridiomycota incertae sedis</taxon>
        <taxon>Chytridiomycetes</taxon>
        <taxon>Chytridiomycetes incertae sedis</taxon>
        <taxon>Blyttiomyces</taxon>
    </lineage>
</organism>
<dbReference type="GO" id="GO:0004386">
    <property type="term" value="F:helicase activity"/>
    <property type="evidence" value="ECO:0007669"/>
    <property type="project" value="UniProtKB-KW"/>
</dbReference>
<name>A0A4P9W9I4_9FUNG</name>
<dbReference type="SUPFAM" id="SSF52540">
    <property type="entry name" value="P-loop containing nucleoside triphosphate hydrolases"/>
    <property type="match status" value="1"/>
</dbReference>
<evidence type="ECO:0000313" key="4">
    <source>
        <dbReference type="Proteomes" id="UP000269721"/>
    </source>
</evidence>
<accession>A0A4P9W9I4</accession>
<dbReference type="InterPro" id="IPR027417">
    <property type="entry name" value="P-loop_NTPase"/>
</dbReference>
<evidence type="ECO:0008006" key="5">
    <source>
        <dbReference type="Google" id="ProtNLM"/>
    </source>
</evidence>
<protein>
    <recommendedName>
        <fullName evidence="5">Helicase ATP-binding domain-containing protein</fullName>
    </recommendedName>
</protein>